<evidence type="ECO:0000313" key="2">
    <source>
        <dbReference type="Proteomes" id="UP000836387"/>
    </source>
</evidence>
<dbReference type="EMBL" id="CADEHS020000052">
    <property type="protein sequence ID" value="CAG9948947.1"/>
    <property type="molecule type" value="Genomic_DNA"/>
</dbReference>
<organism evidence="1 2">
    <name type="scientific">Clonostachys rosea f. rosea IK726</name>
    <dbReference type="NCBI Taxonomy" id="1349383"/>
    <lineage>
        <taxon>Eukaryota</taxon>
        <taxon>Fungi</taxon>
        <taxon>Dikarya</taxon>
        <taxon>Ascomycota</taxon>
        <taxon>Pezizomycotina</taxon>
        <taxon>Sordariomycetes</taxon>
        <taxon>Hypocreomycetidae</taxon>
        <taxon>Hypocreales</taxon>
        <taxon>Bionectriaceae</taxon>
        <taxon>Clonostachys</taxon>
    </lineage>
</organism>
<reference evidence="1" key="1">
    <citation type="submission" date="2020-04" db="EMBL/GenBank/DDBJ databases">
        <authorList>
            <person name="Broberg M."/>
        </authorList>
    </citation>
    <scope>NUCLEOTIDE SEQUENCE</scope>
</reference>
<protein>
    <submittedName>
        <fullName evidence="1">Uncharacterized protein</fullName>
    </submittedName>
</protein>
<proteinExistence type="predicted"/>
<reference evidence="1" key="2">
    <citation type="submission" date="2021-10" db="EMBL/GenBank/DDBJ databases">
        <authorList>
            <person name="Piombo E."/>
        </authorList>
    </citation>
    <scope>NUCLEOTIDE SEQUENCE</scope>
</reference>
<comment type="caution">
    <text evidence="1">The sequence shown here is derived from an EMBL/GenBank/DDBJ whole genome shotgun (WGS) entry which is preliminary data.</text>
</comment>
<name>A0ACA9U807_BIOOC</name>
<dbReference type="Proteomes" id="UP000836387">
    <property type="component" value="Unassembled WGS sequence"/>
</dbReference>
<gene>
    <name evidence="1" type="ORF">CRV2_00016047</name>
</gene>
<sequence length="59" mass="6644">MFLFSPFSRQIPKLIHDDVDGTAKPTRQLIFGLQEPTAAFREMVGHALTQDLTTLIVDD</sequence>
<evidence type="ECO:0000313" key="1">
    <source>
        <dbReference type="EMBL" id="CAG9948947.1"/>
    </source>
</evidence>
<keyword evidence="2" id="KW-1185">Reference proteome</keyword>
<accession>A0ACA9U807</accession>